<feature type="coiled-coil region" evidence="4">
    <location>
        <begin position="393"/>
        <end position="420"/>
    </location>
</feature>
<comment type="caution">
    <text evidence="7">The sequence shown here is derived from an EMBL/GenBank/DDBJ whole genome shotgun (WGS) entry which is preliminary data.</text>
</comment>
<evidence type="ECO:0000313" key="8">
    <source>
        <dbReference type="Proteomes" id="UP001224775"/>
    </source>
</evidence>
<organism evidence="7 8">
    <name type="scientific">Skeletonema marinoi</name>
    <dbReference type="NCBI Taxonomy" id="267567"/>
    <lineage>
        <taxon>Eukaryota</taxon>
        <taxon>Sar</taxon>
        <taxon>Stramenopiles</taxon>
        <taxon>Ochrophyta</taxon>
        <taxon>Bacillariophyta</taxon>
        <taxon>Coscinodiscophyceae</taxon>
        <taxon>Thalassiosirophycidae</taxon>
        <taxon>Thalassiosirales</taxon>
        <taxon>Skeletonemataceae</taxon>
        <taxon>Skeletonema</taxon>
        <taxon>Skeletonema marinoi-dohrnii complex</taxon>
    </lineage>
</organism>
<feature type="compositionally biased region" description="Basic and acidic residues" evidence="5">
    <location>
        <begin position="18"/>
        <end position="27"/>
    </location>
</feature>
<feature type="coiled-coil region" evidence="4">
    <location>
        <begin position="144"/>
        <end position="171"/>
    </location>
</feature>
<dbReference type="InterPro" id="IPR001623">
    <property type="entry name" value="DnaJ_domain"/>
</dbReference>
<dbReference type="PRINTS" id="PR00625">
    <property type="entry name" value="JDOMAIN"/>
</dbReference>
<dbReference type="Proteomes" id="UP001224775">
    <property type="component" value="Unassembled WGS sequence"/>
</dbReference>
<evidence type="ECO:0000313" key="7">
    <source>
        <dbReference type="EMBL" id="KAK1732416.1"/>
    </source>
</evidence>
<dbReference type="CDD" id="cd06257">
    <property type="entry name" value="DnaJ"/>
    <property type="match status" value="1"/>
</dbReference>
<dbReference type="PROSITE" id="PS50005">
    <property type="entry name" value="TPR"/>
    <property type="match status" value="2"/>
</dbReference>
<evidence type="ECO:0000259" key="6">
    <source>
        <dbReference type="PROSITE" id="PS50076"/>
    </source>
</evidence>
<keyword evidence="1" id="KW-0677">Repeat</keyword>
<dbReference type="AlphaFoldDB" id="A0AAD9D3D6"/>
<reference evidence="7" key="1">
    <citation type="submission" date="2023-06" db="EMBL/GenBank/DDBJ databases">
        <title>Survivors Of The Sea: Transcriptome response of Skeletonema marinoi to long-term dormancy.</title>
        <authorList>
            <person name="Pinder M.I.M."/>
            <person name="Kourtchenko O."/>
            <person name="Robertson E.K."/>
            <person name="Larsson T."/>
            <person name="Maumus F."/>
            <person name="Osuna-Cruz C.M."/>
            <person name="Vancaester E."/>
            <person name="Stenow R."/>
            <person name="Vandepoele K."/>
            <person name="Ploug H."/>
            <person name="Bruchert V."/>
            <person name="Godhe A."/>
            <person name="Topel M."/>
        </authorList>
    </citation>
    <scope>NUCLEOTIDE SEQUENCE</scope>
    <source>
        <strain evidence="7">R05AC</strain>
    </source>
</reference>
<dbReference type="InterPro" id="IPR018253">
    <property type="entry name" value="DnaJ_domain_CS"/>
</dbReference>
<protein>
    <submittedName>
        <fullName evidence="7">DnaJ domain-containing protein</fullName>
    </submittedName>
</protein>
<keyword evidence="2 3" id="KW-0802">TPR repeat</keyword>
<keyword evidence="8" id="KW-1185">Reference proteome</keyword>
<dbReference type="SMART" id="SM00271">
    <property type="entry name" value="DnaJ"/>
    <property type="match status" value="1"/>
</dbReference>
<accession>A0AAD9D3D6</accession>
<dbReference type="Pfam" id="PF13181">
    <property type="entry name" value="TPR_8"/>
    <property type="match status" value="1"/>
</dbReference>
<dbReference type="InterPro" id="IPR036869">
    <property type="entry name" value="J_dom_sf"/>
</dbReference>
<dbReference type="EMBL" id="JATAAI010000067">
    <property type="protein sequence ID" value="KAK1732416.1"/>
    <property type="molecule type" value="Genomic_DNA"/>
</dbReference>
<dbReference type="PANTHER" id="PTHR45188">
    <property type="entry name" value="DNAJ PROTEIN P58IPK HOMOLOG"/>
    <property type="match status" value="1"/>
</dbReference>
<evidence type="ECO:0000256" key="2">
    <source>
        <dbReference type="ARBA" id="ARBA00022803"/>
    </source>
</evidence>
<dbReference type="SMART" id="SM00028">
    <property type="entry name" value="TPR"/>
    <property type="match status" value="7"/>
</dbReference>
<evidence type="ECO:0000256" key="3">
    <source>
        <dbReference type="PROSITE-ProRule" id="PRU00339"/>
    </source>
</evidence>
<dbReference type="PANTHER" id="PTHR45188:SF2">
    <property type="entry name" value="DNAJ HOMOLOG SUBFAMILY C MEMBER 7"/>
    <property type="match status" value="1"/>
</dbReference>
<name>A0AAD9D3D6_9STRA</name>
<feature type="repeat" description="TPR" evidence="3">
    <location>
        <begin position="240"/>
        <end position="273"/>
    </location>
</feature>
<proteinExistence type="predicted"/>
<feature type="region of interest" description="Disordered" evidence="5">
    <location>
        <begin position="1"/>
        <end position="27"/>
    </location>
</feature>
<dbReference type="Pfam" id="PF13174">
    <property type="entry name" value="TPR_6"/>
    <property type="match status" value="1"/>
</dbReference>
<evidence type="ECO:0000256" key="5">
    <source>
        <dbReference type="SAM" id="MobiDB-lite"/>
    </source>
</evidence>
<dbReference type="Gene3D" id="1.10.287.110">
    <property type="entry name" value="DnaJ domain"/>
    <property type="match status" value="1"/>
</dbReference>
<dbReference type="PROSITE" id="PS00636">
    <property type="entry name" value="DNAJ_1"/>
    <property type="match status" value="1"/>
</dbReference>
<evidence type="ECO:0000256" key="1">
    <source>
        <dbReference type="ARBA" id="ARBA00022737"/>
    </source>
</evidence>
<gene>
    <name evidence="7" type="ORF">QTG54_016897</name>
</gene>
<dbReference type="Pfam" id="PF00226">
    <property type="entry name" value="DnaJ"/>
    <property type="match status" value="1"/>
</dbReference>
<dbReference type="PROSITE" id="PS50076">
    <property type="entry name" value="DNAJ_2"/>
    <property type="match status" value="1"/>
</dbReference>
<feature type="region of interest" description="Disordered" evidence="5">
    <location>
        <begin position="50"/>
        <end position="70"/>
    </location>
</feature>
<feature type="compositionally biased region" description="Polar residues" evidence="5">
    <location>
        <begin position="1"/>
        <end position="16"/>
    </location>
</feature>
<dbReference type="Gene3D" id="1.25.40.10">
    <property type="entry name" value="Tetratricopeptide repeat domain"/>
    <property type="match status" value="1"/>
</dbReference>
<evidence type="ECO:0000256" key="4">
    <source>
        <dbReference type="SAM" id="Coils"/>
    </source>
</evidence>
<dbReference type="SUPFAM" id="SSF46565">
    <property type="entry name" value="Chaperone J-domain"/>
    <property type="match status" value="1"/>
</dbReference>
<dbReference type="Pfam" id="PF00515">
    <property type="entry name" value="TPR_1"/>
    <property type="match status" value="1"/>
</dbReference>
<sequence length="530" mass="59885">MMDTTGSDNYENNVPTHTEYKRDGNESYKAKDYRGALAHYTLAINAAKDEQQEGGGNDDDDPNNSKNCDPEILASYYNNRAAAYTMILQYDEAIADCNEAIKIHPQSLKPYLRKAKAQMSLGQLDQALMSLNRCAIYDPNNATIISLKNDVQKLKDRLELARSLLDKTDSARDFPPFPLPNLRDGKQALNQITVVMASCSAWKSIQLERTQALLAVGRFEEAYAASTSLIRSNSHHHNNSQLILYRAYALQQMGNIDDAMKHLKQILSGDPDNKTAFVFHKLLKVLSKKKAEADAYYKGRNYESAIETYSEALLLTGCVGQYKARVFFNRACCNANLRNHADVVKDCTFAIRIDDEYVKAILRRARTNLILGEEADCQNAINDYQTVMDLAEKRGDEDKMKEMRGNMREAQVQLKRSKQKDFYKILGVERDATESEIKKSYRKSALKWHPDRHANSSEEEKTKAETSFREINHAYEVLSDSEKKARYDSGVDIEDLDNPHAGCGRGGMGGHGGIDPNVLFEMFMRQQGGF</sequence>
<feature type="domain" description="J" evidence="6">
    <location>
        <begin position="421"/>
        <end position="491"/>
    </location>
</feature>
<feature type="repeat" description="TPR" evidence="3">
    <location>
        <begin position="74"/>
        <end position="107"/>
    </location>
</feature>
<dbReference type="InterPro" id="IPR011990">
    <property type="entry name" value="TPR-like_helical_dom_sf"/>
</dbReference>
<dbReference type="SUPFAM" id="SSF48452">
    <property type="entry name" value="TPR-like"/>
    <property type="match status" value="3"/>
</dbReference>
<dbReference type="InterPro" id="IPR019734">
    <property type="entry name" value="TPR_rpt"/>
</dbReference>
<keyword evidence="4" id="KW-0175">Coiled coil</keyword>